<dbReference type="eggNOG" id="COG1216">
    <property type="taxonomic scope" value="Bacteria"/>
</dbReference>
<dbReference type="Proteomes" id="UP000005753">
    <property type="component" value="Chromosome"/>
</dbReference>
<evidence type="ECO:0000313" key="3">
    <source>
        <dbReference type="Proteomes" id="UP000005753"/>
    </source>
</evidence>
<dbReference type="GO" id="GO:0016758">
    <property type="term" value="F:hexosyltransferase activity"/>
    <property type="evidence" value="ECO:0007669"/>
    <property type="project" value="UniProtKB-ARBA"/>
</dbReference>
<reference evidence="2 3" key="1">
    <citation type="submission" date="2010-08" db="EMBL/GenBank/DDBJ databases">
        <authorList>
            <consortium name="US DOE Joint Genome Institute (JGI-PGF)"/>
            <person name="Lucas S."/>
            <person name="Copeland A."/>
            <person name="Lapidus A."/>
            <person name="Cheng J.-F."/>
            <person name="Bruce D."/>
            <person name="Goodwin L."/>
            <person name="Pitluck S."/>
            <person name="Land M.L."/>
            <person name="Hauser L."/>
            <person name="Chang Y.-J."/>
            <person name="Anderson I.J."/>
            <person name="Johnson E."/>
            <person name="Mulhopadhyay B."/>
            <person name="Kyrpides N."/>
            <person name="Woyke T.J."/>
        </authorList>
    </citation>
    <scope>NUCLEOTIDE SEQUENCE [LARGE SCALE GENOMIC DNA]</scope>
    <source>
        <strain evidence="2 3">6</strain>
    </source>
</reference>
<evidence type="ECO:0000259" key="1">
    <source>
        <dbReference type="Pfam" id="PF00535"/>
    </source>
</evidence>
<dbReference type="InterPro" id="IPR029044">
    <property type="entry name" value="Nucleotide-diphossugar_trans"/>
</dbReference>
<gene>
    <name evidence="2" type="ORF">EubceDRAFT1_2790</name>
</gene>
<dbReference type="Gene3D" id="3.90.550.10">
    <property type="entry name" value="Spore Coat Polysaccharide Biosynthesis Protein SpsA, Chain A"/>
    <property type="match status" value="1"/>
</dbReference>
<dbReference type="STRING" id="633697.EubceDRAFT1_2790"/>
<dbReference type="SUPFAM" id="SSF53448">
    <property type="entry name" value="Nucleotide-diphospho-sugar transferases"/>
    <property type="match status" value="1"/>
</dbReference>
<organism evidence="2 3">
    <name type="scientific">Eubacterium cellulosolvens (strain ATCC 43171 / JCM 9499 / 6)</name>
    <name type="common">Cillobacterium cellulosolvens</name>
    <dbReference type="NCBI Taxonomy" id="633697"/>
    <lineage>
        <taxon>Bacteria</taxon>
        <taxon>Bacillati</taxon>
        <taxon>Bacillota</taxon>
        <taxon>Clostridia</taxon>
        <taxon>Eubacteriales</taxon>
        <taxon>Eubacteriaceae</taxon>
        <taxon>Eubacterium</taxon>
    </lineage>
</organism>
<name>I5AXG6_EUBC6</name>
<feature type="domain" description="Glycosyltransferase 2-like" evidence="1">
    <location>
        <begin position="6"/>
        <end position="139"/>
    </location>
</feature>
<dbReference type="PANTHER" id="PTHR22916">
    <property type="entry name" value="GLYCOSYLTRANSFERASE"/>
    <property type="match status" value="1"/>
</dbReference>
<dbReference type="EMBL" id="CM001487">
    <property type="protein sequence ID" value="EIM58489.1"/>
    <property type="molecule type" value="Genomic_DNA"/>
</dbReference>
<proteinExistence type="predicted"/>
<dbReference type="InterPro" id="IPR001173">
    <property type="entry name" value="Glyco_trans_2-like"/>
</dbReference>
<dbReference type="HOGENOM" id="CLU_025996_25_1_9"/>
<dbReference type="PANTHER" id="PTHR22916:SF3">
    <property type="entry name" value="UDP-GLCNAC:BETAGAL BETA-1,3-N-ACETYLGLUCOSAMINYLTRANSFERASE-LIKE PROTEIN 1"/>
    <property type="match status" value="1"/>
</dbReference>
<dbReference type="AlphaFoldDB" id="I5AXG6"/>
<evidence type="ECO:0000313" key="2">
    <source>
        <dbReference type="EMBL" id="EIM58489.1"/>
    </source>
</evidence>
<reference evidence="2 3" key="2">
    <citation type="submission" date="2012-02" db="EMBL/GenBank/DDBJ databases">
        <title>Improved High-Quality Draft sequence of Eubacterium cellulosolvens 6.</title>
        <authorList>
            <consortium name="US DOE Joint Genome Institute"/>
            <person name="Lucas S."/>
            <person name="Han J."/>
            <person name="Lapidus A."/>
            <person name="Cheng J.-F."/>
            <person name="Goodwin L."/>
            <person name="Pitluck S."/>
            <person name="Peters L."/>
            <person name="Mikhailova N."/>
            <person name="Gu W."/>
            <person name="Detter J.C."/>
            <person name="Han C."/>
            <person name="Tapia R."/>
            <person name="Land M."/>
            <person name="Hauser L."/>
            <person name="Kyrpides N."/>
            <person name="Ivanova N."/>
            <person name="Pagani I."/>
            <person name="Johnson E."/>
            <person name="Mukhopadhyay B."/>
            <person name="Anderson I."/>
            <person name="Woyke T."/>
        </authorList>
    </citation>
    <scope>NUCLEOTIDE SEQUENCE [LARGE SCALE GENOMIC DNA]</scope>
    <source>
        <strain evidence="2 3">6</strain>
    </source>
</reference>
<keyword evidence="2" id="KW-0808">Transferase</keyword>
<sequence>MSPAISVILPSYQVAPYIRECVESALDQTQQKMEILCVDARSEDGTLEILREYEERAGKGEWPGKSLRLMISDRRSYGYQVNLALKEANGKYVAILETDDFIVPEMYEELICLSEEMELDYIRGEYDFFTTGEDGSREFRHVHHYAPAGELLTTTRSERIMTYDQNLWKGIYRREFLLENRIILNESEGASFQDIGFNMQVFSYAKRAYYVEKSYYRYRRDRQDSSIHSLNCFRFYLQELTFLHELDPKGEKLYWPGIYERFACALCGEYHKALHQFGIAPDSEYLLPYVPVMLDDFRQAMANGIWPAPTTPKGQVKAMEKLFGLAE</sequence>
<dbReference type="OrthoDB" id="1771649at2"/>
<protein>
    <submittedName>
        <fullName evidence="2">Glycosyl transferase</fullName>
    </submittedName>
</protein>
<dbReference type="CDD" id="cd00761">
    <property type="entry name" value="Glyco_tranf_GTA_type"/>
    <property type="match status" value="1"/>
</dbReference>
<keyword evidence="3" id="KW-1185">Reference proteome</keyword>
<accession>I5AXG6</accession>
<dbReference type="Pfam" id="PF00535">
    <property type="entry name" value="Glycos_transf_2"/>
    <property type="match status" value="1"/>
</dbReference>